<keyword evidence="3" id="KW-1185">Reference proteome</keyword>
<dbReference type="Proteomes" id="UP001224775">
    <property type="component" value="Unassembled WGS sequence"/>
</dbReference>
<comment type="caution">
    <text evidence="2">The sequence shown here is derived from an EMBL/GenBank/DDBJ whole genome shotgun (WGS) entry which is preliminary data.</text>
</comment>
<reference evidence="2" key="1">
    <citation type="submission" date="2023-06" db="EMBL/GenBank/DDBJ databases">
        <title>Survivors Of The Sea: Transcriptome response of Skeletonema marinoi to long-term dormancy.</title>
        <authorList>
            <person name="Pinder M.I.M."/>
            <person name="Kourtchenko O."/>
            <person name="Robertson E.K."/>
            <person name="Larsson T."/>
            <person name="Maumus F."/>
            <person name="Osuna-Cruz C.M."/>
            <person name="Vancaester E."/>
            <person name="Stenow R."/>
            <person name="Vandepoele K."/>
            <person name="Ploug H."/>
            <person name="Bruchert V."/>
            <person name="Godhe A."/>
            <person name="Topel M."/>
        </authorList>
    </citation>
    <scope>NUCLEOTIDE SEQUENCE</scope>
    <source>
        <strain evidence="2">R05AC</strain>
    </source>
</reference>
<name>A0AAD8YL24_9STRA</name>
<feature type="transmembrane region" description="Helical" evidence="1">
    <location>
        <begin position="12"/>
        <end position="30"/>
    </location>
</feature>
<keyword evidence="1" id="KW-0812">Transmembrane</keyword>
<keyword evidence="1" id="KW-0472">Membrane</keyword>
<dbReference type="EMBL" id="JATAAI010000003">
    <property type="protein sequence ID" value="KAK1747061.1"/>
    <property type="molecule type" value="Genomic_DNA"/>
</dbReference>
<evidence type="ECO:0000313" key="3">
    <source>
        <dbReference type="Proteomes" id="UP001224775"/>
    </source>
</evidence>
<accession>A0AAD8YL24</accession>
<organism evidence="2 3">
    <name type="scientific">Skeletonema marinoi</name>
    <dbReference type="NCBI Taxonomy" id="267567"/>
    <lineage>
        <taxon>Eukaryota</taxon>
        <taxon>Sar</taxon>
        <taxon>Stramenopiles</taxon>
        <taxon>Ochrophyta</taxon>
        <taxon>Bacillariophyta</taxon>
        <taxon>Coscinodiscophyceae</taxon>
        <taxon>Thalassiosirophycidae</taxon>
        <taxon>Thalassiosirales</taxon>
        <taxon>Skeletonemataceae</taxon>
        <taxon>Skeletonema</taxon>
        <taxon>Skeletonema marinoi-dohrnii complex</taxon>
    </lineage>
</organism>
<evidence type="ECO:0000313" key="2">
    <source>
        <dbReference type="EMBL" id="KAK1747061.1"/>
    </source>
</evidence>
<proteinExistence type="predicted"/>
<keyword evidence="1" id="KW-1133">Transmembrane helix</keyword>
<gene>
    <name evidence="2" type="ORF">QTG54_002405</name>
</gene>
<feature type="transmembrane region" description="Helical" evidence="1">
    <location>
        <begin position="50"/>
        <end position="69"/>
    </location>
</feature>
<dbReference type="AlphaFoldDB" id="A0AAD8YL24"/>
<evidence type="ECO:0000256" key="1">
    <source>
        <dbReference type="SAM" id="Phobius"/>
    </source>
</evidence>
<sequence length="106" mass="11319">MCSDIGTTSRVCAMYSFTGIIFTLYVGVLLQTQPFFITGIDDISTAKSNAFGAMGMFIATFGISLFGIMRTSDDKSDDLEGEGFQLGTVTSVSSRSAGDYAASRYD</sequence>
<protein>
    <submittedName>
        <fullName evidence="2">Uncharacterized protein</fullName>
    </submittedName>
</protein>